<name>A0ABD1CXS7_CULPP</name>
<evidence type="ECO:0000313" key="2">
    <source>
        <dbReference type="Proteomes" id="UP001562425"/>
    </source>
</evidence>
<proteinExistence type="predicted"/>
<reference evidence="1 2" key="1">
    <citation type="submission" date="2024-05" db="EMBL/GenBank/DDBJ databases">
        <title>Culex pipiens pipiens assembly and annotation.</title>
        <authorList>
            <person name="Alout H."/>
            <person name="Durand T."/>
        </authorList>
    </citation>
    <scope>NUCLEOTIDE SEQUENCE [LARGE SCALE GENOMIC DNA]</scope>
    <source>
        <strain evidence="1">HA-2024</strain>
        <tissue evidence="1">Whole body</tissue>
    </source>
</reference>
<dbReference type="SUPFAM" id="SSF50998">
    <property type="entry name" value="Quinoprotein alcohol dehydrogenase-like"/>
    <property type="match status" value="1"/>
</dbReference>
<dbReference type="PANTHER" id="PTHR43979">
    <property type="entry name" value="PRE-MRNA-PROCESSING FACTOR 17"/>
    <property type="match status" value="1"/>
</dbReference>
<dbReference type="InterPro" id="IPR032847">
    <property type="entry name" value="PRPF17"/>
</dbReference>
<dbReference type="Proteomes" id="UP001562425">
    <property type="component" value="Unassembled WGS sequence"/>
</dbReference>
<keyword evidence="2" id="KW-1185">Reference proteome</keyword>
<gene>
    <name evidence="1" type="ORF">pipiens_013616</name>
</gene>
<comment type="caution">
    <text evidence="1">The sequence shown here is derived from an EMBL/GenBank/DDBJ whole genome shotgun (WGS) entry which is preliminary data.</text>
</comment>
<dbReference type="PANTHER" id="PTHR43979:SF1">
    <property type="entry name" value="PRE-MRNA-PROCESSING FACTOR 17"/>
    <property type="match status" value="1"/>
</dbReference>
<dbReference type="InterPro" id="IPR011047">
    <property type="entry name" value="Quinoprotein_ADH-like_sf"/>
</dbReference>
<accession>A0ABD1CXS7</accession>
<dbReference type="Gene3D" id="2.130.10.10">
    <property type="entry name" value="YVTN repeat-like/Quinoprotein amine dehydrogenase"/>
    <property type="match status" value="1"/>
</dbReference>
<sequence length="71" mass="8098">MNRLVKWDTRSGDIVQEYDCHLGLVNFVNGNRRFVTTSNDKSLCCESSQSPPYDKRLASQSLDNKVVIFSN</sequence>
<dbReference type="EMBL" id="JBEHCU010008735">
    <property type="protein sequence ID" value="KAL1381226.1"/>
    <property type="molecule type" value="Genomic_DNA"/>
</dbReference>
<protein>
    <submittedName>
        <fullName evidence="1">Uncharacterized protein</fullName>
    </submittedName>
</protein>
<evidence type="ECO:0000313" key="1">
    <source>
        <dbReference type="EMBL" id="KAL1381226.1"/>
    </source>
</evidence>
<organism evidence="1 2">
    <name type="scientific">Culex pipiens pipiens</name>
    <name type="common">Northern house mosquito</name>
    <dbReference type="NCBI Taxonomy" id="38569"/>
    <lineage>
        <taxon>Eukaryota</taxon>
        <taxon>Metazoa</taxon>
        <taxon>Ecdysozoa</taxon>
        <taxon>Arthropoda</taxon>
        <taxon>Hexapoda</taxon>
        <taxon>Insecta</taxon>
        <taxon>Pterygota</taxon>
        <taxon>Neoptera</taxon>
        <taxon>Endopterygota</taxon>
        <taxon>Diptera</taxon>
        <taxon>Nematocera</taxon>
        <taxon>Culicoidea</taxon>
        <taxon>Culicidae</taxon>
        <taxon>Culicinae</taxon>
        <taxon>Culicini</taxon>
        <taxon>Culex</taxon>
        <taxon>Culex</taxon>
    </lineage>
</organism>
<dbReference type="InterPro" id="IPR015943">
    <property type="entry name" value="WD40/YVTN_repeat-like_dom_sf"/>
</dbReference>
<dbReference type="AlphaFoldDB" id="A0ABD1CXS7"/>